<dbReference type="RefSeq" id="WP_286136141.1">
    <property type="nucleotide sequence ID" value="NZ_BRPL01000002.1"/>
</dbReference>
<dbReference type="InterPro" id="IPR038763">
    <property type="entry name" value="DHH_sf"/>
</dbReference>
<dbReference type="Proteomes" id="UP001144204">
    <property type="component" value="Unassembled WGS sequence"/>
</dbReference>
<dbReference type="EMBL" id="BRPL01000002">
    <property type="protein sequence ID" value="GLB46680.1"/>
    <property type="molecule type" value="Genomic_DNA"/>
</dbReference>
<accession>A0A9W6B1B0</accession>
<dbReference type="InterPro" id="IPR001667">
    <property type="entry name" value="DDH_dom"/>
</dbReference>
<dbReference type="Gene3D" id="3.10.310.30">
    <property type="match status" value="1"/>
</dbReference>
<dbReference type="Gene3D" id="3.90.1640.10">
    <property type="entry name" value="inorganic pyrophosphatase (n-terminal core)"/>
    <property type="match status" value="1"/>
</dbReference>
<comment type="caution">
    <text evidence="3">The sequence shown here is derived from an EMBL/GenBank/DDBJ whole genome shotgun (WGS) entry which is preliminary data.</text>
</comment>
<feature type="domain" description="DDH" evidence="1">
    <location>
        <begin position="17"/>
        <end position="153"/>
    </location>
</feature>
<proteinExistence type="predicted"/>
<evidence type="ECO:0000313" key="3">
    <source>
        <dbReference type="EMBL" id="GLB46680.1"/>
    </source>
</evidence>
<protein>
    <submittedName>
        <fullName evidence="3">Phosphoesterase</fullName>
    </submittedName>
</protein>
<keyword evidence="4" id="KW-1185">Reference proteome</keyword>
<dbReference type="Pfam" id="PF01368">
    <property type="entry name" value="DHH"/>
    <property type="match status" value="1"/>
</dbReference>
<name>A0A9W6B1B0_9LACO</name>
<evidence type="ECO:0000259" key="1">
    <source>
        <dbReference type="Pfam" id="PF01368"/>
    </source>
</evidence>
<evidence type="ECO:0000313" key="4">
    <source>
        <dbReference type="Proteomes" id="UP001144204"/>
    </source>
</evidence>
<sequence length="318" mass="35400">MNVQQQIIKAIKKYNPIIIHRHKRPDPDAYGSQMGLASIIKTSFPNKEVYCVGKQYPGFDWLGRTDQIDDDKYKNALVITVDTANQPRVDDQRYKDGQMLIKIDHHPNDDPYGDLKWVVPEASSASEMIYDLYHMSADLKINDEAGRLLYAGIVGDTGRFKYPSTSAHTFEVAAQLAKLNFSTSDVNQIESEIDKPLARLSAYVYQNVTFLDSGAAYIVLDNDTLNQFKLGDDGTSAVVPLPGLIKSVKAWAIFVQQKDQTYRIRLRSKGPSINELAKNFGGGGHALASGATVKDQDGIKQVIKQLDQIANNYKGEIV</sequence>
<organism evidence="3 4">
    <name type="scientific">Philodulcilactobacillus myokoensis</name>
    <dbReference type="NCBI Taxonomy" id="2929573"/>
    <lineage>
        <taxon>Bacteria</taxon>
        <taxon>Bacillati</taxon>
        <taxon>Bacillota</taxon>
        <taxon>Bacilli</taxon>
        <taxon>Lactobacillales</taxon>
        <taxon>Lactobacillaceae</taxon>
        <taxon>Philodulcilactobacillus</taxon>
    </lineage>
</organism>
<dbReference type="PANTHER" id="PTHR47618">
    <property type="entry name" value="BIFUNCTIONAL OLIGORIBONUCLEASE AND PAP PHOSPHATASE NRNA"/>
    <property type="match status" value="1"/>
</dbReference>
<dbReference type="AlphaFoldDB" id="A0A9W6B1B0"/>
<dbReference type="PANTHER" id="PTHR47618:SF1">
    <property type="entry name" value="BIFUNCTIONAL OLIGORIBONUCLEASE AND PAP PHOSPHATASE NRNA"/>
    <property type="match status" value="1"/>
</dbReference>
<evidence type="ECO:0000259" key="2">
    <source>
        <dbReference type="Pfam" id="PF02272"/>
    </source>
</evidence>
<dbReference type="SUPFAM" id="SSF64182">
    <property type="entry name" value="DHH phosphoesterases"/>
    <property type="match status" value="1"/>
</dbReference>
<reference evidence="3" key="1">
    <citation type="submission" date="2022-07" db="EMBL/GenBank/DDBJ databases">
        <authorList>
            <person name="Kouya T."/>
            <person name="Ishiyama Y."/>
        </authorList>
    </citation>
    <scope>NUCLEOTIDE SEQUENCE</scope>
    <source>
        <strain evidence="3">WR16-4</strain>
    </source>
</reference>
<feature type="domain" description="DHHA1" evidence="2">
    <location>
        <begin position="245"/>
        <end position="311"/>
    </location>
</feature>
<dbReference type="GO" id="GO:0003676">
    <property type="term" value="F:nucleic acid binding"/>
    <property type="evidence" value="ECO:0007669"/>
    <property type="project" value="InterPro"/>
</dbReference>
<gene>
    <name evidence="3" type="ORF">WR164_06590</name>
</gene>
<reference evidence="3" key="2">
    <citation type="journal article" date="2023" name="PLoS ONE">
        <title>Philodulcilactobacillus myokoensis gen. nov., sp. nov., a fructophilic, acidophilic, and agar-phobic lactic acid bacterium isolated from fermented vegetable extracts.</title>
        <authorList>
            <person name="Kouya T."/>
            <person name="Ishiyama Y."/>
            <person name="Ohashi S."/>
            <person name="Kumakubo R."/>
            <person name="Yamazaki T."/>
            <person name="Otaki T."/>
        </authorList>
    </citation>
    <scope>NUCLEOTIDE SEQUENCE</scope>
    <source>
        <strain evidence="3">WR16-4</strain>
    </source>
</reference>
<dbReference type="InterPro" id="IPR051319">
    <property type="entry name" value="Oligoribo/pAp-PDE_c-di-AMP_PDE"/>
</dbReference>
<dbReference type="Pfam" id="PF02272">
    <property type="entry name" value="DHHA1"/>
    <property type="match status" value="1"/>
</dbReference>
<dbReference type="InterPro" id="IPR003156">
    <property type="entry name" value="DHHA1_dom"/>
</dbReference>